<dbReference type="OrthoDB" id="2328924at2759"/>
<proteinExistence type="inferred from homology"/>
<evidence type="ECO:0000256" key="5">
    <source>
        <dbReference type="ARBA" id="ARBA00022723"/>
    </source>
</evidence>
<protein>
    <recommendedName>
        <fullName evidence="10">phytanoyl-CoA dioxygenase</fullName>
        <ecNumber evidence="10">1.14.11.18</ecNumber>
    </recommendedName>
    <alternativeName>
        <fullName evidence="11">Phytanic acid oxidase</fullName>
    </alternativeName>
    <alternativeName>
        <fullName evidence="12">Phytanoyl-CoA alpha-hydroxylase</fullName>
    </alternativeName>
</protein>
<evidence type="ECO:0000256" key="8">
    <source>
        <dbReference type="ARBA" id="ARBA00023002"/>
    </source>
</evidence>
<dbReference type="Pfam" id="PF05721">
    <property type="entry name" value="PhyH"/>
    <property type="match status" value="1"/>
</dbReference>
<dbReference type="GO" id="GO:0048244">
    <property type="term" value="F:phytanoyl-CoA dioxygenase activity"/>
    <property type="evidence" value="ECO:0007669"/>
    <property type="project" value="UniProtKB-EC"/>
</dbReference>
<evidence type="ECO:0000313" key="13">
    <source>
        <dbReference type="EMBL" id="PIC31313.1"/>
    </source>
</evidence>
<keyword evidence="14" id="KW-1185">Reference proteome</keyword>
<comment type="similarity">
    <text evidence="4">Belongs to the PhyH family.</text>
</comment>
<dbReference type="GO" id="GO:0046872">
    <property type="term" value="F:metal ion binding"/>
    <property type="evidence" value="ECO:0007669"/>
    <property type="project" value="UniProtKB-KW"/>
</dbReference>
<evidence type="ECO:0000256" key="9">
    <source>
        <dbReference type="ARBA" id="ARBA00023004"/>
    </source>
</evidence>
<sequence length="332" mass="38139">MKSFRFLAISTRGFASKPVVDWTRPGNVLSLEQKQFYKKNGFLLVRNCVAKEDLKKYEDRFNAICERKVKPPASMLVMKDVSIAKKVTPDSIDTITKVQDFAEEPVLFSYCEHPHVTNVVRDLIGSSPATRIQAMHTMLINKPPDTGKQTSRHPMHQDLIYFPWRPEDLTICAWTAMEKINKKNGCLQVVPGSQTQGLKAHGYPDWEGGVNKAYYAIKDYDMSLPREYVEMEAGDTVFFHPNLFHGSGTNRSEGFRKAISCHYANYDHTKYIDVKGTVQEENLNFQETANQIVDIIRKHPQRYSVKPGQEVTFELSWRLRSRPVHHDGKENL</sequence>
<gene>
    <name evidence="13" type="primary">Cnig_chr_IV.g12057</name>
    <name evidence="13" type="ORF">B9Z55_012057</name>
</gene>
<dbReference type="EMBL" id="PDUG01000004">
    <property type="protein sequence ID" value="PIC31313.1"/>
    <property type="molecule type" value="Genomic_DNA"/>
</dbReference>
<dbReference type="SUPFAM" id="SSF51197">
    <property type="entry name" value="Clavaminate synthase-like"/>
    <property type="match status" value="1"/>
</dbReference>
<evidence type="ECO:0000256" key="2">
    <source>
        <dbReference type="ARBA" id="ARBA00001962"/>
    </source>
</evidence>
<evidence type="ECO:0000256" key="4">
    <source>
        <dbReference type="ARBA" id="ARBA00005830"/>
    </source>
</evidence>
<keyword evidence="9" id="KW-0408">Iron</keyword>
<comment type="cofactor">
    <cofactor evidence="2">
        <name>Fe cation</name>
        <dbReference type="ChEBI" id="CHEBI:24875"/>
    </cofactor>
</comment>
<dbReference type="PANTHER" id="PTHR21308:SF3">
    <property type="entry name" value="PHYTANOYL-COA DIOXYGENASE"/>
    <property type="match status" value="1"/>
</dbReference>
<evidence type="ECO:0000256" key="11">
    <source>
        <dbReference type="ARBA" id="ARBA00034921"/>
    </source>
</evidence>
<dbReference type="GO" id="GO:0031418">
    <property type="term" value="F:L-ascorbic acid binding"/>
    <property type="evidence" value="ECO:0007669"/>
    <property type="project" value="UniProtKB-KW"/>
</dbReference>
<reference evidence="14" key="1">
    <citation type="submission" date="2017-10" db="EMBL/GenBank/DDBJ databases">
        <title>Rapid genome shrinkage in a self-fertile nematode reveals novel sperm competition proteins.</title>
        <authorList>
            <person name="Yin D."/>
            <person name="Schwarz E.M."/>
            <person name="Thomas C.G."/>
            <person name="Felde R.L."/>
            <person name="Korf I.F."/>
            <person name="Cutter A.D."/>
            <person name="Schartner C.M."/>
            <person name="Ralston E.J."/>
            <person name="Meyer B.J."/>
            <person name="Haag E.S."/>
        </authorList>
    </citation>
    <scope>NUCLEOTIDE SEQUENCE [LARGE SCALE GENOMIC DNA]</scope>
    <source>
        <strain evidence="14">JU1422</strain>
    </source>
</reference>
<comment type="cofactor">
    <cofactor evidence="1">
        <name>L-ascorbate</name>
        <dbReference type="ChEBI" id="CHEBI:38290"/>
    </cofactor>
</comment>
<evidence type="ECO:0000256" key="12">
    <source>
        <dbReference type="ARBA" id="ARBA00034924"/>
    </source>
</evidence>
<dbReference type="AlphaFoldDB" id="A0A2G5TVP4"/>
<dbReference type="Gene3D" id="2.60.120.620">
    <property type="entry name" value="q2cbj1_9rhob like domain"/>
    <property type="match status" value="1"/>
</dbReference>
<dbReference type="FunFam" id="2.60.120.620:FF:000012">
    <property type="entry name" value="Phytanoyl-CoA dioxygenase, peroxisomal"/>
    <property type="match status" value="1"/>
</dbReference>
<dbReference type="InterPro" id="IPR047128">
    <property type="entry name" value="PhyH"/>
</dbReference>
<dbReference type="InterPro" id="IPR008775">
    <property type="entry name" value="Phytyl_CoA_dOase-like"/>
</dbReference>
<dbReference type="GO" id="GO:0005777">
    <property type="term" value="C:peroxisome"/>
    <property type="evidence" value="ECO:0007669"/>
    <property type="project" value="UniProtKB-ARBA"/>
</dbReference>
<keyword evidence="8" id="KW-0560">Oxidoreductase</keyword>
<dbReference type="PANTHER" id="PTHR21308">
    <property type="entry name" value="PHYTANOYL-COA ALPHA-HYDROXYLASE"/>
    <property type="match status" value="1"/>
</dbReference>
<keyword evidence="6" id="KW-0847">Vitamin C</keyword>
<evidence type="ECO:0000256" key="1">
    <source>
        <dbReference type="ARBA" id="ARBA00001961"/>
    </source>
</evidence>
<dbReference type="EC" id="1.14.11.18" evidence="10"/>
<organism evidence="13 14">
    <name type="scientific">Caenorhabditis nigoni</name>
    <dbReference type="NCBI Taxonomy" id="1611254"/>
    <lineage>
        <taxon>Eukaryota</taxon>
        <taxon>Metazoa</taxon>
        <taxon>Ecdysozoa</taxon>
        <taxon>Nematoda</taxon>
        <taxon>Chromadorea</taxon>
        <taxon>Rhabditida</taxon>
        <taxon>Rhabditina</taxon>
        <taxon>Rhabditomorpha</taxon>
        <taxon>Rhabditoidea</taxon>
        <taxon>Rhabditidae</taxon>
        <taxon>Peloderinae</taxon>
        <taxon>Caenorhabditis</taxon>
    </lineage>
</organism>
<name>A0A2G5TVP4_9PELO</name>
<accession>A0A2G5TVP4</accession>
<evidence type="ECO:0000256" key="3">
    <source>
        <dbReference type="ARBA" id="ARBA00004872"/>
    </source>
</evidence>
<evidence type="ECO:0000256" key="7">
    <source>
        <dbReference type="ARBA" id="ARBA00022964"/>
    </source>
</evidence>
<dbReference type="STRING" id="1611254.A0A2G5TVP4"/>
<keyword evidence="7" id="KW-0223">Dioxygenase</keyword>
<dbReference type="Proteomes" id="UP000230233">
    <property type="component" value="Chromosome IV"/>
</dbReference>
<evidence type="ECO:0000313" key="14">
    <source>
        <dbReference type="Proteomes" id="UP000230233"/>
    </source>
</evidence>
<comment type="pathway">
    <text evidence="3">Lipid metabolism; fatty acid metabolism.</text>
</comment>
<dbReference type="GO" id="GO:0001561">
    <property type="term" value="P:fatty acid alpha-oxidation"/>
    <property type="evidence" value="ECO:0007669"/>
    <property type="project" value="InterPro"/>
</dbReference>
<evidence type="ECO:0000256" key="10">
    <source>
        <dbReference type="ARBA" id="ARBA00034809"/>
    </source>
</evidence>
<keyword evidence="5" id="KW-0479">Metal-binding</keyword>
<evidence type="ECO:0000256" key="6">
    <source>
        <dbReference type="ARBA" id="ARBA00022896"/>
    </source>
</evidence>
<comment type="caution">
    <text evidence="13">The sequence shown here is derived from an EMBL/GenBank/DDBJ whole genome shotgun (WGS) entry which is preliminary data.</text>
</comment>